<accession>A0A314UEV7</accession>
<evidence type="ECO:0000313" key="2">
    <source>
        <dbReference type="EMBL" id="PQM36035.1"/>
    </source>
</evidence>
<evidence type="ECO:0000256" key="1">
    <source>
        <dbReference type="SAM" id="Coils"/>
    </source>
</evidence>
<dbReference type="AlphaFoldDB" id="A0A314UEV7"/>
<dbReference type="InterPro" id="IPR004320">
    <property type="entry name" value="BPS1_pln"/>
</dbReference>
<dbReference type="STRING" id="2094558.A0A314UEV7"/>
<gene>
    <name evidence="2" type="ORF">Pyn_25746</name>
</gene>
<organism evidence="2 3">
    <name type="scientific">Prunus yedoensis var. nudiflora</name>
    <dbReference type="NCBI Taxonomy" id="2094558"/>
    <lineage>
        <taxon>Eukaryota</taxon>
        <taxon>Viridiplantae</taxon>
        <taxon>Streptophyta</taxon>
        <taxon>Embryophyta</taxon>
        <taxon>Tracheophyta</taxon>
        <taxon>Spermatophyta</taxon>
        <taxon>Magnoliopsida</taxon>
        <taxon>eudicotyledons</taxon>
        <taxon>Gunneridae</taxon>
        <taxon>Pentapetalae</taxon>
        <taxon>rosids</taxon>
        <taxon>fabids</taxon>
        <taxon>Rosales</taxon>
        <taxon>Rosaceae</taxon>
        <taxon>Amygdaloideae</taxon>
        <taxon>Amygdaleae</taxon>
        <taxon>Prunus</taxon>
    </lineage>
</organism>
<comment type="caution">
    <text evidence="2">The sequence shown here is derived from an EMBL/GenBank/DDBJ whole genome shotgun (WGS) entry which is preliminary data.</text>
</comment>
<dbReference type="OrthoDB" id="1701699at2759"/>
<dbReference type="Proteomes" id="UP000250321">
    <property type="component" value="Unassembled WGS sequence"/>
</dbReference>
<proteinExistence type="predicted"/>
<dbReference type="GO" id="GO:0048367">
    <property type="term" value="P:shoot system development"/>
    <property type="evidence" value="ECO:0007669"/>
    <property type="project" value="InterPro"/>
</dbReference>
<dbReference type="GO" id="GO:0048364">
    <property type="term" value="P:root development"/>
    <property type="evidence" value="ECO:0007669"/>
    <property type="project" value="InterPro"/>
</dbReference>
<evidence type="ECO:0000313" key="3">
    <source>
        <dbReference type="Proteomes" id="UP000250321"/>
    </source>
</evidence>
<evidence type="ECO:0008006" key="4">
    <source>
        <dbReference type="Google" id="ProtNLM"/>
    </source>
</evidence>
<dbReference type="PANTHER" id="PTHR33070">
    <property type="entry name" value="OS06G0725500 PROTEIN"/>
    <property type="match status" value="1"/>
</dbReference>
<keyword evidence="1" id="KW-0175">Coiled coil</keyword>
<keyword evidence="3" id="KW-1185">Reference proteome</keyword>
<dbReference type="PANTHER" id="PTHR33070:SF129">
    <property type="entry name" value="DUF241 DOMAIN PROTEIN"/>
    <property type="match status" value="1"/>
</dbReference>
<reference evidence="2 3" key="1">
    <citation type="submission" date="2018-02" db="EMBL/GenBank/DDBJ databases">
        <title>Draft genome of wild Prunus yedoensis var. nudiflora.</title>
        <authorList>
            <person name="Baek S."/>
            <person name="Kim J.-H."/>
            <person name="Choi K."/>
            <person name="Kim G.-B."/>
            <person name="Cho A."/>
            <person name="Jang H."/>
            <person name="Shin C.-H."/>
            <person name="Yu H.-J."/>
            <person name="Mun J.-H."/>
        </authorList>
    </citation>
    <scope>NUCLEOTIDE SEQUENCE [LARGE SCALE GENOMIC DNA]</scope>
    <source>
        <strain evidence="3">cv. Jeju island</strain>
        <tissue evidence="2">Leaf</tissue>
    </source>
</reference>
<feature type="coiled-coil region" evidence="1">
    <location>
        <begin position="235"/>
        <end position="262"/>
    </location>
</feature>
<dbReference type="Pfam" id="PF03087">
    <property type="entry name" value="BPS1"/>
    <property type="match status" value="1"/>
</dbReference>
<sequence>MAFHTRSNSFPSRPHPIVQEVEEHLCRLRSSEATSTSSSPSISHKLSGLQELHDCVDRLLQLPLTQQALAQEQNEKWANEILDGSLRLLDVCSSAKDVILQTKECVQDLQSIIRRRRGGETGGLTSEVRKYLTSRKMVKKTINKAMGSLKAIANKSAFSSLNKDHEKLREVEAVTLAVFESLLSSISEPKSKTSSWSLVSKIMQSKKVACEEEAEANEFAQVDAALNSLIGHKTSKSQHQNVDNLQNQLNKLESCIRDQEEGLECLFRQLIKTRVSLLNILNQ</sequence>
<protein>
    <recommendedName>
        <fullName evidence="4">DUF241 domain protein</fullName>
    </recommendedName>
</protein>
<name>A0A314UEV7_PRUYE</name>
<dbReference type="EMBL" id="PJQY01003594">
    <property type="protein sequence ID" value="PQM36035.1"/>
    <property type="molecule type" value="Genomic_DNA"/>
</dbReference>